<dbReference type="KEGG" id="heo:C694_04720"/>
<name>O25575_HELPY</name>
<reference evidence="1 2" key="1">
    <citation type="journal article" date="1997" name="Nature">
        <title>The complete genome sequence of the gastric pathogen Helicobacter pylori.</title>
        <authorList>
            <person name="Tomb J.-F."/>
            <person name="White O."/>
            <person name="Kerlavage A.R."/>
            <person name="Clayton R.A."/>
            <person name="Sutton G.G."/>
            <person name="Fleischmann R.D."/>
            <person name="Ketchum K.A."/>
            <person name="Klenk H.P."/>
            <person name="Gill S."/>
            <person name="Dougherty B.A."/>
            <person name="Nelson K."/>
            <person name="Quackenbush J."/>
            <person name="Zhou L."/>
            <person name="Kirkness E.F."/>
            <person name="Peterson S."/>
            <person name="Loftus B."/>
            <person name="Richardson D."/>
            <person name="Dodson R."/>
            <person name="Khalak H.G."/>
            <person name="Glodek A."/>
            <person name="McKenney K."/>
            <person name="Fitzegerald L.M."/>
            <person name="Lee N."/>
            <person name="Adams M.D."/>
            <person name="Hickey E.K."/>
            <person name="Berg D.E."/>
            <person name="Gocayne J.D."/>
            <person name="Utterback T.R."/>
            <person name="Peterson J.D."/>
            <person name="Kelley J.M."/>
            <person name="Karp P.D."/>
            <person name="Smith H.O."/>
            <person name="Fraser C.M."/>
            <person name="Venter J.C."/>
        </authorList>
    </citation>
    <scope>NUCLEOTIDE SEQUENCE [LARGE SCALE GENOMIC DNA]</scope>
    <source>
        <strain evidence="2">ATCC 700392 / 26695</strain>
    </source>
</reference>
<dbReference type="EMBL" id="AE000511">
    <property type="protein sequence ID" value="AAD07968.1"/>
    <property type="molecule type" value="Genomic_DNA"/>
</dbReference>
<dbReference type="EnsemblBacteria" id="AAD07968">
    <property type="protein sequence ID" value="AAD07968"/>
    <property type="gene ID" value="HP_0917"/>
</dbReference>
<keyword evidence="2" id="KW-1185">Reference proteome</keyword>
<evidence type="ECO:0000313" key="2">
    <source>
        <dbReference type="Proteomes" id="UP000000429"/>
    </source>
</evidence>
<dbReference type="PaxDb" id="85962-C694_04720"/>
<dbReference type="KEGG" id="hpy:HP_0917"/>
<dbReference type="AlphaFoldDB" id="O25575"/>
<proteinExistence type="predicted"/>
<gene>
    <name evidence="1" type="ordered locus">HP_0917</name>
</gene>
<dbReference type="Proteomes" id="UP000000429">
    <property type="component" value="Chromosome"/>
</dbReference>
<sequence>MSPLTPLRNPLTQEDRFFQEIIA</sequence>
<protein>
    <submittedName>
        <fullName evidence="1">Uncharacterized protein</fullName>
    </submittedName>
</protein>
<dbReference type="STRING" id="85962.HP_0917"/>
<dbReference type="InParanoid" id="O25575"/>
<accession>O25575</accession>
<evidence type="ECO:0000313" key="1">
    <source>
        <dbReference type="EMBL" id="AAD07968.1"/>
    </source>
</evidence>
<dbReference type="PIR" id="E64634">
    <property type="entry name" value="E64634"/>
</dbReference>
<organism evidence="1 2">
    <name type="scientific">Helicobacter pylori (strain ATCC 700392 / 26695)</name>
    <name type="common">Campylobacter pylori</name>
    <dbReference type="NCBI Taxonomy" id="85962"/>
    <lineage>
        <taxon>Bacteria</taxon>
        <taxon>Pseudomonadati</taxon>
        <taxon>Campylobacterota</taxon>
        <taxon>Epsilonproteobacteria</taxon>
        <taxon>Campylobacterales</taxon>
        <taxon>Helicobacteraceae</taxon>
        <taxon>Helicobacter</taxon>
    </lineage>
</organism>